<comment type="caution">
    <text evidence="2">The sequence shown here is derived from an EMBL/GenBank/DDBJ whole genome shotgun (WGS) entry which is preliminary data.</text>
</comment>
<name>A0ABS6CF80_9ACTN</name>
<sequence length="112" mass="12639">MSAEEDRLDRLLKINDDPLAHKFEAARLYAAQVEDEGTVRPGTAVLVLRMLGAVREECDHAEVRMTEALMDAGLSWEDVGRATGRSSKQAAQQRYRRLGGTRTWPTRRRGQD</sequence>
<protein>
    <recommendedName>
        <fullName evidence="4">DNA-binding protein</fullName>
    </recommendedName>
</protein>
<dbReference type="EMBL" id="JAHLEM010000163">
    <property type="protein sequence ID" value="MBU3865569.1"/>
    <property type="molecule type" value="Genomic_DNA"/>
</dbReference>
<gene>
    <name evidence="2" type="ORF">KN815_16225</name>
</gene>
<organism evidence="2 3">
    <name type="scientific">Streptomyces niphimycinicus</name>
    <dbReference type="NCBI Taxonomy" id="2842201"/>
    <lineage>
        <taxon>Bacteria</taxon>
        <taxon>Bacillati</taxon>
        <taxon>Actinomycetota</taxon>
        <taxon>Actinomycetes</taxon>
        <taxon>Kitasatosporales</taxon>
        <taxon>Streptomycetaceae</taxon>
        <taxon>Streptomyces</taxon>
    </lineage>
</organism>
<evidence type="ECO:0000313" key="3">
    <source>
        <dbReference type="Proteomes" id="UP000720508"/>
    </source>
</evidence>
<feature type="region of interest" description="Disordered" evidence="1">
    <location>
        <begin position="80"/>
        <end position="112"/>
    </location>
</feature>
<feature type="compositionally biased region" description="Basic residues" evidence="1">
    <location>
        <begin position="94"/>
        <end position="112"/>
    </location>
</feature>
<evidence type="ECO:0000256" key="1">
    <source>
        <dbReference type="SAM" id="MobiDB-lite"/>
    </source>
</evidence>
<dbReference type="RefSeq" id="WP_216342635.1">
    <property type="nucleotide sequence ID" value="NZ_JAHLEM010000163.1"/>
</dbReference>
<evidence type="ECO:0008006" key="4">
    <source>
        <dbReference type="Google" id="ProtNLM"/>
    </source>
</evidence>
<dbReference type="Proteomes" id="UP000720508">
    <property type="component" value="Unassembled WGS sequence"/>
</dbReference>
<proteinExistence type="predicted"/>
<evidence type="ECO:0000313" key="2">
    <source>
        <dbReference type="EMBL" id="MBU3865569.1"/>
    </source>
</evidence>
<reference evidence="2 3" key="1">
    <citation type="submission" date="2021-06" db="EMBL/GenBank/DDBJ databases">
        <authorList>
            <person name="Pan X."/>
        </authorList>
    </citation>
    <scope>NUCLEOTIDE SEQUENCE [LARGE SCALE GENOMIC DNA]</scope>
    <source>
        <strain evidence="2 3">4503</strain>
    </source>
</reference>
<accession>A0ABS6CF80</accession>
<keyword evidence="3" id="KW-1185">Reference proteome</keyword>